<keyword evidence="1" id="KW-1133">Transmembrane helix</keyword>
<proteinExistence type="predicted"/>
<keyword evidence="1" id="KW-0812">Transmembrane</keyword>
<dbReference type="AlphaFoldDB" id="A0A1F4W3S8"/>
<reference evidence="2 3" key="1">
    <citation type="journal article" date="2016" name="Nat. Commun.">
        <title>Thousands of microbial genomes shed light on interconnected biogeochemical processes in an aquifer system.</title>
        <authorList>
            <person name="Anantharaman K."/>
            <person name="Brown C.T."/>
            <person name="Hug L.A."/>
            <person name="Sharon I."/>
            <person name="Castelle C.J."/>
            <person name="Probst A.J."/>
            <person name="Thomas B.C."/>
            <person name="Singh A."/>
            <person name="Wilkins M.J."/>
            <person name="Karaoz U."/>
            <person name="Brodie E.L."/>
            <person name="Williams K.H."/>
            <person name="Hubbard S.S."/>
            <person name="Banfield J.F."/>
        </authorList>
    </citation>
    <scope>NUCLEOTIDE SEQUENCE [LARGE SCALE GENOMIC DNA]</scope>
</reference>
<feature type="transmembrane region" description="Helical" evidence="1">
    <location>
        <begin position="179"/>
        <end position="200"/>
    </location>
</feature>
<comment type="caution">
    <text evidence="2">The sequence shown here is derived from an EMBL/GenBank/DDBJ whole genome shotgun (WGS) entry which is preliminary data.</text>
</comment>
<name>A0A1F4W3S8_UNCKA</name>
<keyword evidence="1" id="KW-0472">Membrane</keyword>
<feature type="transmembrane region" description="Helical" evidence="1">
    <location>
        <begin position="70"/>
        <end position="89"/>
    </location>
</feature>
<accession>A0A1F4W3S8</accession>
<evidence type="ECO:0000313" key="3">
    <source>
        <dbReference type="Proteomes" id="UP000177955"/>
    </source>
</evidence>
<protein>
    <submittedName>
        <fullName evidence="2">Uncharacterized protein</fullName>
    </submittedName>
</protein>
<dbReference type="Proteomes" id="UP000177955">
    <property type="component" value="Unassembled WGS sequence"/>
</dbReference>
<sequence length="220" mass="23126">MKRLFITTLCFVLAGLFWLVFGNQSVNRDKYITQNILDMSRPIDVTIDIEFLRSLKPAYNSDSAKNGFKTFILTLSISLIVFSVVYYLVTNSSGDSSAAPYQASTAPVVVEAVPSEAPALSAGTEQVAGTSDSSVFGEIVDKPVNAVSVGTAAVLAGATSAPTATQTTGSGSTVPETGVVGITAGLLVSLVFFLTGMYYISSNPRKAALSGFEKKILKDN</sequence>
<evidence type="ECO:0000313" key="2">
    <source>
        <dbReference type="EMBL" id="OGC64074.1"/>
    </source>
</evidence>
<organism evidence="2 3">
    <name type="scientific">candidate division WWE3 bacterium RIFOXYB1_FULL_42_27</name>
    <dbReference type="NCBI Taxonomy" id="1802638"/>
    <lineage>
        <taxon>Bacteria</taxon>
        <taxon>Katanobacteria</taxon>
    </lineage>
</organism>
<gene>
    <name evidence="2" type="ORF">A2399_00090</name>
</gene>
<evidence type="ECO:0000256" key="1">
    <source>
        <dbReference type="SAM" id="Phobius"/>
    </source>
</evidence>
<dbReference type="EMBL" id="MEVV01000002">
    <property type="protein sequence ID" value="OGC64074.1"/>
    <property type="molecule type" value="Genomic_DNA"/>
</dbReference>